<organism evidence="2 3">
    <name type="scientific">Clavibacter michiganensis subsp. michiganensis</name>
    <dbReference type="NCBI Taxonomy" id="33013"/>
    <lineage>
        <taxon>Bacteria</taxon>
        <taxon>Bacillati</taxon>
        <taxon>Actinomycetota</taxon>
        <taxon>Actinomycetes</taxon>
        <taxon>Micrococcales</taxon>
        <taxon>Microbacteriaceae</taxon>
        <taxon>Clavibacter</taxon>
    </lineage>
</organism>
<dbReference type="Proteomes" id="UP000195062">
    <property type="component" value="Unassembled WGS sequence"/>
</dbReference>
<protein>
    <submittedName>
        <fullName evidence="2">Uncharacterized protein</fullName>
    </submittedName>
</protein>
<feature type="compositionally biased region" description="Basic and acidic residues" evidence="1">
    <location>
        <begin position="107"/>
        <end position="116"/>
    </location>
</feature>
<feature type="region of interest" description="Disordered" evidence="1">
    <location>
        <begin position="138"/>
        <end position="283"/>
    </location>
</feature>
<gene>
    <name evidence="2" type="ORF">CMMCAS07_15710</name>
</gene>
<dbReference type="EMBL" id="MDHH01000004">
    <property type="protein sequence ID" value="OUE00884.1"/>
    <property type="molecule type" value="Genomic_DNA"/>
</dbReference>
<accession>A0A251XFR5</accession>
<feature type="compositionally biased region" description="Basic and acidic residues" evidence="1">
    <location>
        <begin position="250"/>
        <end position="267"/>
    </location>
</feature>
<evidence type="ECO:0000256" key="1">
    <source>
        <dbReference type="SAM" id="MobiDB-lite"/>
    </source>
</evidence>
<comment type="caution">
    <text evidence="2">The sequence shown here is derived from an EMBL/GenBank/DDBJ whole genome shotgun (WGS) entry which is preliminary data.</text>
</comment>
<feature type="compositionally biased region" description="Basic residues" evidence="1">
    <location>
        <begin position="269"/>
        <end position="283"/>
    </location>
</feature>
<reference evidence="2 3" key="1">
    <citation type="submission" date="2016-08" db="EMBL/GenBank/DDBJ databases">
        <title>Genome sequence of Clavibacter michiganensis subsp. michiganensis strain CASJ007.</title>
        <authorList>
            <person name="Thapa S.P."/>
            <person name="Coaker G."/>
        </authorList>
    </citation>
    <scope>NUCLEOTIDE SEQUENCE [LARGE SCALE GENOMIC DNA]</scope>
    <source>
        <strain evidence="2">CASJ007</strain>
    </source>
</reference>
<feature type="region of interest" description="Disordered" evidence="1">
    <location>
        <begin position="87"/>
        <end position="116"/>
    </location>
</feature>
<proteinExistence type="predicted"/>
<name>A0A251XFR5_CLAMM</name>
<sequence>MSVLDAVEGHAHGVLGVRGGRQQELDDALDVVVLHDGDDRGEVLLGSGERVEVESHHRRGDGVAAPERLTAVRDAVRVPCEVVERARERPAPQERGQRRPPVGTCGHRLDERGRERVRHAPVDEHDVRCQAVLAPGMQPSGHHLLGGPGDVRVGADDHGVVPGAEEDQGTGPPDRRRHLVRRAPPAAQDDVRLRGAGSGQEGRPVRAVHLHARQEVGELRDDGEEDVLDGARGTHDDAPPLDQGDDAEESERLQHGVGRQHDEDGRPRVIVRARARRPRGAST</sequence>
<dbReference type="AlphaFoldDB" id="A0A251XFR5"/>
<evidence type="ECO:0000313" key="3">
    <source>
        <dbReference type="Proteomes" id="UP000195062"/>
    </source>
</evidence>
<feature type="compositionally biased region" description="Basic and acidic residues" evidence="1">
    <location>
        <begin position="87"/>
        <end position="97"/>
    </location>
</feature>
<evidence type="ECO:0000313" key="2">
    <source>
        <dbReference type="EMBL" id="OUE00884.1"/>
    </source>
</evidence>
<keyword evidence="3" id="KW-1185">Reference proteome</keyword>